<evidence type="ECO:0000256" key="3">
    <source>
        <dbReference type="ARBA" id="ARBA00022840"/>
    </source>
</evidence>
<dbReference type="OrthoDB" id="505485at2"/>
<protein>
    <submittedName>
        <fullName evidence="5">ABC transporter, ATP-binding protein</fullName>
    </submittedName>
</protein>
<keyword evidence="6" id="KW-1185">Reference proteome</keyword>
<dbReference type="Gene3D" id="3.40.50.300">
    <property type="entry name" value="P-loop containing nucleotide triphosphate hydrolases"/>
    <property type="match status" value="1"/>
</dbReference>
<dbReference type="EMBL" id="CP000839">
    <property type="protein sequence ID" value="ABW31776.1"/>
    <property type="molecule type" value="Genomic_DNA"/>
</dbReference>
<dbReference type="AlphaFoldDB" id="A8ZM07"/>
<keyword evidence="2" id="KW-0547">Nucleotide-binding</keyword>
<evidence type="ECO:0000259" key="4">
    <source>
        <dbReference type="PROSITE" id="PS50893"/>
    </source>
</evidence>
<gene>
    <name evidence="5" type="ordered locus">AM1_B0050</name>
</gene>
<dbReference type="PROSITE" id="PS50893">
    <property type="entry name" value="ABC_TRANSPORTER_2"/>
    <property type="match status" value="1"/>
</dbReference>
<dbReference type="SUPFAM" id="SSF52540">
    <property type="entry name" value="P-loop containing nucleoside triphosphate hydrolases"/>
    <property type="match status" value="1"/>
</dbReference>
<dbReference type="Pfam" id="PF00005">
    <property type="entry name" value="ABC_tran"/>
    <property type="match status" value="1"/>
</dbReference>
<evidence type="ECO:0000313" key="6">
    <source>
        <dbReference type="Proteomes" id="UP000000268"/>
    </source>
</evidence>
<dbReference type="KEGG" id="amr:AM1_B0050"/>
<dbReference type="GO" id="GO:0005524">
    <property type="term" value="F:ATP binding"/>
    <property type="evidence" value="ECO:0007669"/>
    <property type="project" value="UniProtKB-KW"/>
</dbReference>
<dbReference type="Proteomes" id="UP000000268">
    <property type="component" value="Plasmid pREB2"/>
</dbReference>
<sequence length="324" mass="36677">MVAIHIDHLYKSFTFSRGWGKHRKQTNVVAVDRISLNIPCGQAIAFIGPNGAGKSTTIKMLTGILHPTAGKAMVLGYVPWKDRQSLARRIGVVFGQRSQLWYHLPPRDTLELLARIYDLEPKVFRQRRDSLVERFGLNEFWSTPVRKLSLGQRMRAEVAASLLHAPQILFLDEPTIGLDVLARQKLRNLICEWNQQEGTTVFLTSHDTGDIERVAQRIIVINHGQVMLDAPVSELRRRYLNEKILSVKFHTPIYEFPTLQGVRQLEVMDFGLKLEINTRLIPIEQVISQILQIGSVADVAIEDPPLDAVIAHIYNQPASEGLSL</sequence>
<dbReference type="InterPro" id="IPR003593">
    <property type="entry name" value="AAA+_ATPase"/>
</dbReference>
<organism evidence="5 6">
    <name type="scientific">Acaryochloris marina (strain MBIC 11017)</name>
    <dbReference type="NCBI Taxonomy" id="329726"/>
    <lineage>
        <taxon>Bacteria</taxon>
        <taxon>Bacillati</taxon>
        <taxon>Cyanobacteriota</taxon>
        <taxon>Cyanophyceae</taxon>
        <taxon>Acaryochloridales</taxon>
        <taxon>Acaryochloridaceae</taxon>
        <taxon>Acaryochloris</taxon>
    </lineage>
</organism>
<reference evidence="5 6" key="1">
    <citation type="journal article" date="2008" name="Proc. Natl. Acad. Sci. U.S.A.">
        <title>Niche adaptation and genome expansion in the chlorophyll d-producing cyanobacterium Acaryochloris marina.</title>
        <authorList>
            <person name="Swingley W.D."/>
            <person name="Chen M."/>
            <person name="Cheung P.C."/>
            <person name="Conrad A.L."/>
            <person name="Dejesa L.C."/>
            <person name="Hao J."/>
            <person name="Honchak B.M."/>
            <person name="Karbach L.E."/>
            <person name="Kurdoglu A."/>
            <person name="Lahiri S."/>
            <person name="Mastrian S.D."/>
            <person name="Miyashita H."/>
            <person name="Page L."/>
            <person name="Ramakrishna P."/>
            <person name="Satoh S."/>
            <person name="Sattley W.M."/>
            <person name="Shimada Y."/>
            <person name="Taylor H.L."/>
            <person name="Tomo T."/>
            <person name="Tsuchiya T."/>
            <person name="Wang Z.T."/>
            <person name="Raymond J."/>
            <person name="Mimuro M."/>
            <person name="Blankenship R.E."/>
            <person name="Touchman J.W."/>
        </authorList>
    </citation>
    <scope>NUCLEOTIDE SEQUENCE [LARGE SCALE GENOMIC DNA]</scope>
    <source>
        <strain evidence="6">MBIC 11017</strain>
        <plasmid evidence="6">Plasmid pREB2</plasmid>
    </source>
</reference>
<keyword evidence="1" id="KW-0813">Transport</keyword>
<proteinExistence type="predicted"/>
<dbReference type="PANTHER" id="PTHR42711:SF1">
    <property type="entry name" value="ABC-TRANSPORT PROTEIN, ATP-BINDING COMPONENT"/>
    <property type="match status" value="1"/>
</dbReference>
<dbReference type="RefSeq" id="WP_012166930.1">
    <property type="nucleotide sequence ID" value="NC_009927.1"/>
</dbReference>
<geneLocation type="plasmid" evidence="5 6">
    <name>pREB2</name>
</geneLocation>
<keyword evidence="3 5" id="KW-0067">ATP-binding</keyword>
<evidence type="ECO:0000256" key="2">
    <source>
        <dbReference type="ARBA" id="ARBA00022741"/>
    </source>
</evidence>
<dbReference type="InterPro" id="IPR017871">
    <property type="entry name" value="ABC_transporter-like_CS"/>
</dbReference>
<dbReference type="InterPro" id="IPR027417">
    <property type="entry name" value="P-loop_NTPase"/>
</dbReference>
<feature type="domain" description="ABC transporter" evidence="4">
    <location>
        <begin position="4"/>
        <end position="248"/>
    </location>
</feature>
<dbReference type="GO" id="GO:0016887">
    <property type="term" value="F:ATP hydrolysis activity"/>
    <property type="evidence" value="ECO:0007669"/>
    <property type="project" value="InterPro"/>
</dbReference>
<evidence type="ECO:0000313" key="5">
    <source>
        <dbReference type="EMBL" id="ABW31776.1"/>
    </source>
</evidence>
<evidence type="ECO:0000256" key="1">
    <source>
        <dbReference type="ARBA" id="ARBA00022448"/>
    </source>
</evidence>
<name>A8ZM07_ACAM1</name>
<dbReference type="SMART" id="SM00382">
    <property type="entry name" value="AAA"/>
    <property type="match status" value="1"/>
</dbReference>
<dbReference type="InterPro" id="IPR050763">
    <property type="entry name" value="ABC_transporter_ATP-binding"/>
</dbReference>
<dbReference type="InterPro" id="IPR003439">
    <property type="entry name" value="ABC_transporter-like_ATP-bd"/>
</dbReference>
<keyword evidence="5" id="KW-0614">Plasmid</keyword>
<accession>A8ZM07</accession>
<dbReference type="PANTHER" id="PTHR42711">
    <property type="entry name" value="ABC TRANSPORTER ATP-BINDING PROTEIN"/>
    <property type="match status" value="1"/>
</dbReference>
<dbReference type="HOGENOM" id="CLU_000604_1_2_3"/>
<dbReference type="PROSITE" id="PS00211">
    <property type="entry name" value="ABC_TRANSPORTER_1"/>
    <property type="match status" value="1"/>
</dbReference>